<name>A0A848LX01_9BACT</name>
<keyword evidence="4" id="KW-1185">Reference proteome</keyword>
<proteinExistence type="predicted"/>
<protein>
    <submittedName>
        <fullName evidence="3">Transcriptional regulator</fullName>
    </submittedName>
</protein>
<dbReference type="Proteomes" id="UP000518300">
    <property type="component" value="Unassembled WGS sequence"/>
</dbReference>
<sequence>MTTSRPKSAGRKRNPAPSPKATRLSRELAGQGAKVKATPLDAFQLARKKWLAGERIDIGALAKELGVGRATMFRWVGSRELLLGEIIWSIQKPFMEKARAEVKGKGAEYVAGVSERLMKAILSFAPLRRFIESDPEYALRILTSKSSTVQSRNVELMREVLQEQVAKGHLKPPLPVDTLAYVMVRLGEAFVYADVISGREPAIDEATAANLVLLGGRAK</sequence>
<accession>A0A848LX01</accession>
<reference evidence="3 4" key="1">
    <citation type="submission" date="2020-04" db="EMBL/GenBank/DDBJ databases">
        <title>Draft genome of Pyxidicoccus fallax type strain.</title>
        <authorList>
            <person name="Whitworth D.E."/>
        </authorList>
    </citation>
    <scope>NUCLEOTIDE SEQUENCE [LARGE SCALE GENOMIC DNA]</scope>
    <source>
        <strain evidence="3 4">DSM 14698</strain>
    </source>
</reference>
<dbReference type="AlphaFoldDB" id="A0A848LX01"/>
<gene>
    <name evidence="3" type="ORF">HG543_48070</name>
</gene>
<feature type="region of interest" description="Disordered" evidence="1">
    <location>
        <begin position="1"/>
        <end position="32"/>
    </location>
</feature>
<dbReference type="RefSeq" id="WP_169351697.1">
    <property type="nucleotide sequence ID" value="NZ_JABBJJ010000439.1"/>
</dbReference>
<evidence type="ECO:0000313" key="4">
    <source>
        <dbReference type="Proteomes" id="UP000518300"/>
    </source>
</evidence>
<dbReference type="EMBL" id="JABBJJ010000439">
    <property type="protein sequence ID" value="NMO22565.1"/>
    <property type="molecule type" value="Genomic_DNA"/>
</dbReference>
<dbReference type="InterPro" id="IPR041485">
    <property type="entry name" value="TetR_C_36"/>
</dbReference>
<organism evidence="3 4">
    <name type="scientific">Pyxidicoccus fallax</name>
    <dbReference type="NCBI Taxonomy" id="394095"/>
    <lineage>
        <taxon>Bacteria</taxon>
        <taxon>Pseudomonadati</taxon>
        <taxon>Myxococcota</taxon>
        <taxon>Myxococcia</taxon>
        <taxon>Myxococcales</taxon>
        <taxon>Cystobacterineae</taxon>
        <taxon>Myxococcaceae</taxon>
        <taxon>Pyxidicoccus</taxon>
    </lineage>
</organism>
<evidence type="ECO:0000259" key="2">
    <source>
        <dbReference type="Pfam" id="PF18598"/>
    </source>
</evidence>
<comment type="caution">
    <text evidence="3">The sequence shown here is derived from an EMBL/GenBank/DDBJ whole genome shotgun (WGS) entry which is preliminary data.</text>
</comment>
<dbReference type="Pfam" id="PF18598">
    <property type="entry name" value="TetR_C_36"/>
    <property type="match status" value="1"/>
</dbReference>
<dbReference type="Gene3D" id="1.10.357.10">
    <property type="entry name" value="Tetracycline Repressor, domain 2"/>
    <property type="match status" value="1"/>
</dbReference>
<evidence type="ECO:0000256" key="1">
    <source>
        <dbReference type="SAM" id="MobiDB-lite"/>
    </source>
</evidence>
<feature type="domain" description="QsdR TetR regulatory C-terminal" evidence="2">
    <location>
        <begin position="105"/>
        <end position="214"/>
    </location>
</feature>
<evidence type="ECO:0000313" key="3">
    <source>
        <dbReference type="EMBL" id="NMO22565.1"/>
    </source>
</evidence>